<dbReference type="Pfam" id="PF01557">
    <property type="entry name" value="FAA_hydrolase"/>
    <property type="match status" value="1"/>
</dbReference>
<keyword evidence="2" id="KW-0479">Metal-binding</keyword>
<dbReference type="InterPro" id="IPR011234">
    <property type="entry name" value="Fumarylacetoacetase-like_C"/>
</dbReference>
<gene>
    <name evidence="4" type="ORF">J2W40_001157</name>
</gene>
<accession>A0ABU1WYG1</accession>
<dbReference type="InterPro" id="IPR051121">
    <property type="entry name" value="FAH"/>
</dbReference>
<evidence type="ECO:0000313" key="5">
    <source>
        <dbReference type="Proteomes" id="UP001267638"/>
    </source>
</evidence>
<dbReference type="SUPFAM" id="SSF56529">
    <property type="entry name" value="FAH"/>
    <property type="match status" value="1"/>
</dbReference>
<reference evidence="4 5" key="1">
    <citation type="submission" date="2023-07" db="EMBL/GenBank/DDBJ databases">
        <title>Sorghum-associated microbial communities from plants grown in Nebraska, USA.</title>
        <authorList>
            <person name="Schachtman D."/>
        </authorList>
    </citation>
    <scope>NUCLEOTIDE SEQUENCE [LARGE SCALE GENOMIC DNA]</scope>
    <source>
        <strain evidence="4 5">4256</strain>
    </source>
</reference>
<evidence type="ECO:0000256" key="2">
    <source>
        <dbReference type="ARBA" id="ARBA00022723"/>
    </source>
</evidence>
<name>A0ABU1WYG1_SPHXE</name>
<dbReference type="PANTHER" id="PTHR42796:SF4">
    <property type="entry name" value="FUMARYLACETOACETATE HYDROLASE DOMAIN-CONTAINING PROTEIN 2A"/>
    <property type="match status" value="1"/>
</dbReference>
<dbReference type="Gene3D" id="3.90.850.10">
    <property type="entry name" value="Fumarylacetoacetase-like, C-terminal domain"/>
    <property type="match status" value="1"/>
</dbReference>
<feature type="domain" description="Fumarylacetoacetase-like C-terminal" evidence="3">
    <location>
        <begin position="83"/>
        <end position="314"/>
    </location>
</feature>
<dbReference type="EMBL" id="JAVDWV010000004">
    <property type="protein sequence ID" value="MDR7154345.1"/>
    <property type="molecule type" value="Genomic_DNA"/>
</dbReference>
<evidence type="ECO:0000256" key="1">
    <source>
        <dbReference type="ARBA" id="ARBA00010211"/>
    </source>
</evidence>
<evidence type="ECO:0000259" key="3">
    <source>
        <dbReference type="Pfam" id="PF01557"/>
    </source>
</evidence>
<dbReference type="RefSeq" id="WP_310222561.1">
    <property type="nucleotide sequence ID" value="NZ_JAVDWV010000004.1"/>
</dbReference>
<dbReference type="Proteomes" id="UP001267638">
    <property type="component" value="Unassembled WGS sequence"/>
</dbReference>
<proteinExistence type="inferred from homology"/>
<sequence length="324" mass="35817">MTQEYAIGTASHGQRTFACVIQGERVWELARLPGMAGFRDTLAVFEVWHYVDQQLAVVMQAPPVECAIALADVRLEAPLRPRQIFCTGANYRKHVAELTAKQSDPSTAGMTPEERVEMAYKMMEGRARNGTPYAFVKLPSAVTGPYDHIILPNGVEEPDWELELGVVIGRSARHISREDALSVVAGFLVTNDISSRDRIYRSDMKAIGTDWLSSKCQESFLPTGPWIKPARFVPDPQNLQITLKLNGKIMQDESTADMIFDVARQIEYLSSLVRLLPGDIICTGSPAGNGTHYQRFLQPGDVVEGTITGLGTQRLTCIREPVPA</sequence>
<evidence type="ECO:0000313" key="4">
    <source>
        <dbReference type="EMBL" id="MDR7154345.1"/>
    </source>
</evidence>
<protein>
    <submittedName>
        <fullName evidence="4">2-keto-4-pentenoate hydratase/2-oxohepta-3-ene-1,7-dioic acid hydratase in catechol pathway</fullName>
    </submittedName>
</protein>
<comment type="caution">
    <text evidence="4">The sequence shown here is derived from an EMBL/GenBank/DDBJ whole genome shotgun (WGS) entry which is preliminary data.</text>
</comment>
<organism evidence="4 5">
    <name type="scientific">Sphingobium xenophagum</name>
    <dbReference type="NCBI Taxonomy" id="121428"/>
    <lineage>
        <taxon>Bacteria</taxon>
        <taxon>Pseudomonadati</taxon>
        <taxon>Pseudomonadota</taxon>
        <taxon>Alphaproteobacteria</taxon>
        <taxon>Sphingomonadales</taxon>
        <taxon>Sphingomonadaceae</taxon>
        <taxon>Sphingobium</taxon>
    </lineage>
</organism>
<keyword evidence="5" id="KW-1185">Reference proteome</keyword>
<dbReference type="InterPro" id="IPR036663">
    <property type="entry name" value="Fumarylacetoacetase_C_sf"/>
</dbReference>
<dbReference type="PANTHER" id="PTHR42796">
    <property type="entry name" value="FUMARYLACETOACETATE HYDROLASE DOMAIN-CONTAINING PROTEIN 2A-RELATED"/>
    <property type="match status" value="1"/>
</dbReference>
<comment type="similarity">
    <text evidence="1">Belongs to the FAH family.</text>
</comment>